<comment type="function">
    <text evidence="9">Confers DNA tethering and processivity to DNA polymerases and other proteins. Acts as a clamp, forming a ring around DNA (a reaction catalyzed by the clamp-loading complex) which diffuses in an ATP-independent manner freely and bidirectionally along dsDNA. Initially characterized for its ability to contact the catalytic subunit of DNA polymerase III (Pol III), a complex, multichain enzyme responsible for most of the replicative synthesis in bacteria; Pol III exhibits 3'-5' exonuclease proofreading activity. The beta chain is required for initiation of replication as well as for processivity of DNA replication.</text>
</comment>
<comment type="similarity">
    <text evidence="2 9">Belongs to the beta sliding clamp family.</text>
</comment>
<protein>
    <recommendedName>
        <fullName evidence="9">Beta sliding clamp</fullName>
    </recommendedName>
</protein>
<evidence type="ECO:0000259" key="12">
    <source>
        <dbReference type="Pfam" id="PF02768"/>
    </source>
</evidence>
<comment type="caution">
    <text evidence="13">The sequence shown here is derived from an EMBL/GenBank/DDBJ whole genome shotgun (WGS) entry which is preliminary data.</text>
</comment>
<evidence type="ECO:0000256" key="1">
    <source>
        <dbReference type="ARBA" id="ARBA00004496"/>
    </source>
</evidence>
<dbReference type="InterPro" id="IPR022637">
    <property type="entry name" value="DNA_polIII_beta_cen"/>
</dbReference>
<dbReference type="EMBL" id="MHCQ01000013">
    <property type="protein sequence ID" value="OGY24810.1"/>
    <property type="molecule type" value="Genomic_DNA"/>
</dbReference>
<keyword evidence="5 9" id="KW-0548">Nucleotidyltransferase</keyword>
<dbReference type="Pfam" id="PF02767">
    <property type="entry name" value="DNA_pol3_beta_2"/>
    <property type="match status" value="1"/>
</dbReference>
<evidence type="ECO:0000256" key="8">
    <source>
        <dbReference type="ARBA" id="ARBA00023125"/>
    </source>
</evidence>
<dbReference type="Pfam" id="PF00712">
    <property type="entry name" value="DNA_pol3_beta"/>
    <property type="match status" value="1"/>
</dbReference>
<dbReference type="Gene3D" id="3.70.10.10">
    <property type="match status" value="1"/>
</dbReference>
<name>A0A1G1WBB2_9BACT</name>
<keyword evidence="4 9" id="KW-0808">Transferase</keyword>
<keyword evidence="3 9" id="KW-0963">Cytoplasm</keyword>
<dbReference type="SMART" id="SM00480">
    <property type="entry name" value="POL3Bc"/>
    <property type="match status" value="1"/>
</dbReference>
<evidence type="ECO:0000256" key="2">
    <source>
        <dbReference type="ARBA" id="ARBA00010752"/>
    </source>
</evidence>
<dbReference type="GO" id="GO:0008408">
    <property type="term" value="F:3'-5' exonuclease activity"/>
    <property type="evidence" value="ECO:0007669"/>
    <property type="project" value="InterPro"/>
</dbReference>
<keyword evidence="7 9" id="KW-0239">DNA-directed DNA polymerase</keyword>
<dbReference type="Proteomes" id="UP000177103">
    <property type="component" value="Unassembled WGS sequence"/>
</dbReference>
<organism evidence="13 14">
    <name type="scientific">Candidatus Woykebacteria bacterium RBG_13_40_7b</name>
    <dbReference type="NCBI Taxonomy" id="1802594"/>
    <lineage>
        <taxon>Bacteria</taxon>
        <taxon>Candidatus Woykeibacteriota</taxon>
    </lineage>
</organism>
<feature type="domain" description="DNA polymerase III beta sliding clamp C-terminal" evidence="12">
    <location>
        <begin position="247"/>
        <end position="367"/>
    </location>
</feature>
<dbReference type="GO" id="GO:0003887">
    <property type="term" value="F:DNA-directed DNA polymerase activity"/>
    <property type="evidence" value="ECO:0007669"/>
    <property type="project" value="UniProtKB-UniRule"/>
</dbReference>
<evidence type="ECO:0000256" key="3">
    <source>
        <dbReference type="ARBA" id="ARBA00022490"/>
    </source>
</evidence>
<dbReference type="InterPro" id="IPR001001">
    <property type="entry name" value="DNA_polIII_beta"/>
</dbReference>
<accession>A0A1G1WBB2</accession>
<dbReference type="SUPFAM" id="SSF55979">
    <property type="entry name" value="DNA clamp"/>
    <property type="match status" value="3"/>
</dbReference>
<reference evidence="13 14" key="1">
    <citation type="journal article" date="2016" name="Nat. Commun.">
        <title>Thousands of microbial genomes shed light on interconnected biogeochemical processes in an aquifer system.</title>
        <authorList>
            <person name="Anantharaman K."/>
            <person name="Brown C.T."/>
            <person name="Hug L.A."/>
            <person name="Sharon I."/>
            <person name="Castelle C.J."/>
            <person name="Probst A.J."/>
            <person name="Thomas B.C."/>
            <person name="Singh A."/>
            <person name="Wilkins M.J."/>
            <person name="Karaoz U."/>
            <person name="Brodie E.L."/>
            <person name="Williams K.H."/>
            <person name="Hubbard S.S."/>
            <person name="Banfield J.F."/>
        </authorList>
    </citation>
    <scope>NUCLEOTIDE SEQUENCE [LARGE SCALE GENOMIC DNA]</scope>
</reference>
<gene>
    <name evidence="13" type="ORF">A2Y57_01765</name>
</gene>
<dbReference type="GO" id="GO:0003677">
    <property type="term" value="F:DNA binding"/>
    <property type="evidence" value="ECO:0007669"/>
    <property type="project" value="UniProtKB-UniRule"/>
</dbReference>
<dbReference type="InterPro" id="IPR046938">
    <property type="entry name" value="DNA_clamp_sf"/>
</dbReference>
<dbReference type="AlphaFoldDB" id="A0A1G1WBB2"/>
<dbReference type="PIRSF" id="PIRSF000804">
    <property type="entry name" value="DNA_pol_III_b"/>
    <property type="match status" value="1"/>
</dbReference>
<evidence type="ECO:0000259" key="10">
    <source>
        <dbReference type="Pfam" id="PF00712"/>
    </source>
</evidence>
<dbReference type="InterPro" id="IPR022634">
    <property type="entry name" value="DNA_polIII_beta_N"/>
</dbReference>
<evidence type="ECO:0000313" key="13">
    <source>
        <dbReference type="EMBL" id="OGY24810.1"/>
    </source>
</evidence>
<comment type="subunit">
    <text evidence="9">Forms a ring-shaped head-to-tail homodimer around DNA.</text>
</comment>
<feature type="domain" description="DNA polymerase III beta sliding clamp N-terminal" evidence="10">
    <location>
        <begin position="1"/>
        <end position="118"/>
    </location>
</feature>
<evidence type="ECO:0000259" key="11">
    <source>
        <dbReference type="Pfam" id="PF02767"/>
    </source>
</evidence>
<dbReference type="Gene3D" id="3.10.150.10">
    <property type="entry name" value="DNA Polymerase III, subunit A, domain 2"/>
    <property type="match status" value="1"/>
</dbReference>
<sequence>MKATLLKENFLKALSIASKAISLKATLPVLNNCLIESKENKLYLTTTNLETGINIYLPAKTEEAGILSIPARPLLEFVNAVPEEKILIESTDESLTVSSGYYKATLSGISASEFPSLPKVSQSNKVGLQKDDLISAVLSVSFCASIDESRAPLTGLLIKGDEKETTFVATDGYRLSEKKIKGQGFFQGPLLIPSRAAIEVARIAQEILKDKEQIVYLSKEENELLFTFGEVEFFTRLIDSPFPSYQAIIPTGYSTQARVSLKALEDALKSVSVISKEGGFVAKLAFAKGGTLSLSSAAPQVGEAQVQVEGDVEGEGVSVAFNIRYLLEALNIFTGPSVSFKLTSPTSPVLLQDEAKADFIHIIMPIRVQA</sequence>
<dbReference type="PANTHER" id="PTHR30478:SF0">
    <property type="entry name" value="BETA SLIDING CLAMP"/>
    <property type="match status" value="1"/>
</dbReference>
<dbReference type="GO" id="GO:0006271">
    <property type="term" value="P:DNA strand elongation involved in DNA replication"/>
    <property type="evidence" value="ECO:0007669"/>
    <property type="project" value="TreeGrafter"/>
</dbReference>
<dbReference type="GO" id="GO:0009360">
    <property type="term" value="C:DNA polymerase III complex"/>
    <property type="evidence" value="ECO:0007669"/>
    <property type="project" value="InterPro"/>
</dbReference>
<dbReference type="NCBIfam" id="TIGR00663">
    <property type="entry name" value="dnan"/>
    <property type="match status" value="1"/>
</dbReference>
<dbReference type="CDD" id="cd00140">
    <property type="entry name" value="beta_clamp"/>
    <property type="match status" value="1"/>
</dbReference>
<feature type="domain" description="DNA polymerase III beta sliding clamp central" evidence="11">
    <location>
        <begin position="128"/>
        <end position="243"/>
    </location>
</feature>
<evidence type="ECO:0000313" key="14">
    <source>
        <dbReference type="Proteomes" id="UP000177103"/>
    </source>
</evidence>
<keyword evidence="8" id="KW-0238">DNA-binding</keyword>
<evidence type="ECO:0000256" key="4">
    <source>
        <dbReference type="ARBA" id="ARBA00022679"/>
    </source>
</evidence>
<dbReference type="Pfam" id="PF02768">
    <property type="entry name" value="DNA_pol3_beta_3"/>
    <property type="match status" value="1"/>
</dbReference>
<dbReference type="GO" id="GO:0005737">
    <property type="term" value="C:cytoplasm"/>
    <property type="evidence" value="ECO:0007669"/>
    <property type="project" value="UniProtKB-SubCell"/>
</dbReference>
<evidence type="ECO:0000256" key="7">
    <source>
        <dbReference type="ARBA" id="ARBA00022932"/>
    </source>
</evidence>
<evidence type="ECO:0000256" key="9">
    <source>
        <dbReference type="PIRNR" id="PIRNR000804"/>
    </source>
</evidence>
<evidence type="ECO:0000256" key="6">
    <source>
        <dbReference type="ARBA" id="ARBA00022705"/>
    </source>
</evidence>
<keyword evidence="6 9" id="KW-0235">DNA replication</keyword>
<comment type="subcellular location">
    <subcellularLocation>
        <location evidence="1 9">Cytoplasm</location>
    </subcellularLocation>
</comment>
<evidence type="ECO:0000256" key="5">
    <source>
        <dbReference type="ARBA" id="ARBA00022695"/>
    </source>
</evidence>
<dbReference type="PANTHER" id="PTHR30478">
    <property type="entry name" value="DNA POLYMERASE III SUBUNIT BETA"/>
    <property type="match status" value="1"/>
</dbReference>
<dbReference type="InterPro" id="IPR022635">
    <property type="entry name" value="DNA_polIII_beta_C"/>
</dbReference>
<proteinExistence type="inferred from homology"/>